<evidence type="ECO:0000256" key="2">
    <source>
        <dbReference type="ARBA" id="ARBA00023224"/>
    </source>
</evidence>
<organism evidence="7 8">
    <name type="scientific">Agarivorans gilvus</name>
    <dbReference type="NCBI Taxonomy" id="680279"/>
    <lineage>
        <taxon>Bacteria</taxon>
        <taxon>Pseudomonadati</taxon>
        <taxon>Pseudomonadota</taxon>
        <taxon>Gammaproteobacteria</taxon>
        <taxon>Alteromonadales</taxon>
        <taxon>Alteromonadaceae</taxon>
        <taxon>Agarivorans</taxon>
    </lineage>
</organism>
<keyword evidence="5" id="KW-1133">Transmembrane helix</keyword>
<comment type="subcellular location">
    <subcellularLocation>
        <location evidence="1">Membrane</location>
    </subcellularLocation>
</comment>
<dbReference type="Gene3D" id="1.10.287.950">
    <property type="entry name" value="Methyl-accepting chemotaxis protein"/>
    <property type="match status" value="1"/>
</dbReference>
<evidence type="ECO:0000259" key="6">
    <source>
        <dbReference type="PROSITE" id="PS50111"/>
    </source>
</evidence>
<evidence type="ECO:0000256" key="4">
    <source>
        <dbReference type="SAM" id="Coils"/>
    </source>
</evidence>
<keyword evidence="2 3" id="KW-0807">Transducer</keyword>
<dbReference type="Proteomes" id="UP000651977">
    <property type="component" value="Unassembled WGS sequence"/>
</dbReference>
<dbReference type="SMART" id="SM00283">
    <property type="entry name" value="MA"/>
    <property type="match status" value="1"/>
</dbReference>
<dbReference type="Pfam" id="PF00015">
    <property type="entry name" value="MCPsignal"/>
    <property type="match status" value="1"/>
</dbReference>
<feature type="coiled-coil region" evidence="4">
    <location>
        <begin position="252"/>
        <end position="286"/>
    </location>
</feature>
<protein>
    <submittedName>
        <fullName evidence="7">Methyl-accepting chemotaxis protein</fullName>
    </submittedName>
</protein>
<proteinExistence type="predicted"/>
<dbReference type="RefSeq" id="WP_055734382.1">
    <property type="nucleotide sequence ID" value="NZ_BMDY01000007.1"/>
</dbReference>
<keyword evidence="4" id="KW-0175">Coiled coil</keyword>
<sequence>MKEVPFRWIDRINVHLKLQEKFLLMFTFPMLALIGILLIVSSNVDQYIESVHQQEAQLLSQVISAKPEQLAGILSQAGYALNGSKVSSLHEDTSIFSLFSNWQYVSIAAILFVAGLLFYYVMTFIGGAMYQIHRALDLLSKGDLTHRLNYFPVRDEFSSIAIIIDKVAIREHQLVSETNASNAMVKDLCEQLNQTSEQCSDLSVQQQDRVDSLASAIEQMVSTIRDVAANANDTAEQTSQANLATSEGQQKVEQTVDAIDSLMSDVQRAEQAVNQLEQRTQEIGEVVTTIEAISEQTNLLALNAAIEAARAGEQGRGFAVVADEVRGLAGRAQQATVKIQSMIEELQSTSLGLSSTVKESVQRGETSKQMMGGVHQTIADISQRTDTVSAKISEIAIASEEQGTVATGISDDTHQLRDQTVLVTELVQGSEQSIKTLLEQVELLEQLTKELKV</sequence>
<evidence type="ECO:0000313" key="8">
    <source>
        <dbReference type="Proteomes" id="UP000651977"/>
    </source>
</evidence>
<feature type="transmembrane region" description="Helical" evidence="5">
    <location>
        <begin position="104"/>
        <end position="130"/>
    </location>
</feature>
<dbReference type="PROSITE" id="PS50111">
    <property type="entry name" value="CHEMOTAXIS_TRANSDUC_2"/>
    <property type="match status" value="1"/>
</dbReference>
<keyword evidence="5" id="KW-0472">Membrane</keyword>
<gene>
    <name evidence="7" type="ORF">GCM10007414_15240</name>
</gene>
<evidence type="ECO:0000313" key="7">
    <source>
        <dbReference type="EMBL" id="GGB02826.1"/>
    </source>
</evidence>
<evidence type="ECO:0000256" key="3">
    <source>
        <dbReference type="PROSITE-ProRule" id="PRU00284"/>
    </source>
</evidence>
<dbReference type="EMBL" id="BMDY01000007">
    <property type="protein sequence ID" value="GGB02826.1"/>
    <property type="molecule type" value="Genomic_DNA"/>
</dbReference>
<reference evidence="8" key="1">
    <citation type="journal article" date="2019" name="Int. J. Syst. Evol. Microbiol.">
        <title>The Global Catalogue of Microorganisms (GCM) 10K type strain sequencing project: providing services to taxonomists for standard genome sequencing and annotation.</title>
        <authorList>
            <consortium name="The Broad Institute Genomics Platform"/>
            <consortium name="The Broad Institute Genome Sequencing Center for Infectious Disease"/>
            <person name="Wu L."/>
            <person name="Ma J."/>
        </authorList>
    </citation>
    <scope>NUCLEOTIDE SEQUENCE [LARGE SCALE GENOMIC DNA]</scope>
    <source>
        <strain evidence="8">CGMCC 1.10131</strain>
    </source>
</reference>
<name>A0ABQ1I2L5_9ALTE</name>
<evidence type="ECO:0000256" key="1">
    <source>
        <dbReference type="ARBA" id="ARBA00004370"/>
    </source>
</evidence>
<dbReference type="PANTHER" id="PTHR32089:SF65">
    <property type="entry name" value="CHEMOTAXIS SIGNAL TRANSDUCTION SYSTEM METHYL ACCEPTING SENSORY TRANSDUCER"/>
    <property type="match status" value="1"/>
</dbReference>
<keyword evidence="8" id="KW-1185">Reference proteome</keyword>
<feature type="domain" description="Methyl-accepting transducer" evidence="6">
    <location>
        <begin position="181"/>
        <end position="417"/>
    </location>
</feature>
<dbReference type="CDD" id="cd11386">
    <property type="entry name" value="MCP_signal"/>
    <property type="match status" value="1"/>
</dbReference>
<dbReference type="SUPFAM" id="SSF58104">
    <property type="entry name" value="Methyl-accepting chemotaxis protein (MCP) signaling domain"/>
    <property type="match status" value="1"/>
</dbReference>
<feature type="transmembrane region" description="Helical" evidence="5">
    <location>
        <begin position="21"/>
        <end position="40"/>
    </location>
</feature>
<comment type="caution">
    <text evidence="7">The sequence shown here is derived from an EMBL/GenBank/DDBJ whole genome shotgun (WGS) entry which is preliminary data.</text>
</comment>
<dbReference type="InterPro" id="IPR004089">
    <property type="entry name" value="MCPsignal_dom"/>
</dbReference>
<accession>A0ABQ1I2L5</accession>
<evidence type="ECO:0000256" key="5">
    <source>
        <dbReference type="SAM" id="Phobius"/>
    </source>
</evidence>
<keyword evidence="5" id="KW-0812">Transmembrane</keyword>
<dbReference type="PANTHER" id="PTHR32089">
    <property type="entry name" value="METHYL-ACCEPTING CHEMOTAXIS PROTEIN MCPB"/>
    <property type="match status" value="1"/>
</dbReference>